<dbReference type="EMBL" id="JQAT01000002">
    <property type="protein sequence ID" value="KRN28660.1"/>
    <property type="molecule type" value="Genomic_DNA"/>
</dbReference>
<evidence type="ECO:0000313" key="5">
    <source>
        <dbReference type="Proteomes" id="UP000051751"/>
    </source>
</evidence>
<feature type="region of interest" description="Disordered" evidence="1">
    <location>
        <begin position="1"/>
        <end position="22"/>
    </location>
</feature>
<name>A0A0R2FV08_9LACO</name>
<evidence type="ECO:0000313" key="2">
    <source>
        <dbReference type="EMBL" id="KRN28660.1"/>
    </source>
</evidence>
<dbReference type="Proteomes" id="UP000051751">
    <property type="component" value="Unassembled WGS sequence"/>
</dbReference>
<dbReference type="SUPFAM" id="SSF49899">
    <property type="entry name" value="Concanavalin A-like lectins/glucanases"/>
    <property type="match status" value="1"/>
</dbReference>
<comment type="caution">
    <text evidence="2">The sequence shown here is derived from an EMBL/GenBank/DDBJ whole genome shotgun (WGS) entry which is preliminary data.</text>
</comment>
<evidence type="ECO:0000256" key="1">
    <source>
        <dbReference type="SAM" id="MobiDB-lite"/>
    </source>
</evidence>
<dbReference type="AlphaFoldDB" id="A0A0R2FV08"/>
<sequence>MQNDPRGEAALTSAAQDSRDGQTLGVYGGGSYSYGTSSIAIKNSVAIEFDLNSNQNAGTDGQNFDSKVTSEKMHLAYSFPGDAASYSNPDGDRAVLNHYGTLSLDGTQNGNWYEFHYAYDHSSGNFTYYLKDPGGTTQTAVTTIPSAALEKELQLSANNNQAYWGFTAADGAVSGQTKIAFADLPIVQDISLTNDVQNSAGKSIVVPADDETKEPSISKNDTAQFKAAFHYTANSATTLKGFVTNFETAVVKLPKALSTTANAPTLTITHSDGTTTVISGSDLNATVSQINQKITFLPNSPVTIKNGDQLELSVTLPMVTTLTADTKTYFTSHVTTSASNVETTTPGNAAYFWVTTGNPTTLTWDDTDSTVKNKIINVDQLTDLTTSGSDWIGTFYWQDKDITPANATSEFNVIVKKDGTILNNTGYSLSSTAAQNGFYKGALHIRPEYFADGVNTFTIAIYPKGVSSGTPLDTLTVTFNVGGDLSFEVLTGQSGTDPLSWTDRTVSETKSDALARDADNTIQFKVDDARQADRNWAIHASTTTVDGAAAVPFSLGWRDAATGSLTDLATNPIVFSSTSGGTVTGNLTTSKTWSNDAGVLIDSPDYLSVGDYSNRLQVNWRLYNTSNPE</sequence>
<evidence type="ECO:0000313" key="3">
    <source>
        <dbReference type="EMBL" id="KRN32930.1"/>
    </source>
</evidence>
<accession>A0A0R2FV08</accession>
<keyword evidence="4" id="KW-1185">Reference proteome</keyword>
<dbReference type="Gene3D" id="2.60.120.200">
    <property type="match status" value="1"/>
</dbReference>
<protein>
    <recommendedName>
        <fullName evidence="6">WxL domain-containing protein</fullName>
    </recommendedName>
</protein>
<dbReference type="PATRIC" id="fig|81857.3.peg.864"/>
<proteinExistence type="predicted"/>
<reference evidence="4 5" key="1">
    <citation type="journal article" date="2015" name="Genome Announc.">
        <title>Expanding the biotechnology potential of lactobacilli through comparative genomics of 213 strains and associated genera.</title>
        <authorList>
            <person name="Sun Z."/>
            <person name="Harris H.M."/>
            <person name="McCann A."/>
            <person name="Guo C."/>
            <person name="Argimon S."/>
            <person name="Zhang W."/>
            <person name="Yang X."/>
            <person name="Jeffery I.B."/>
            <person name="Cooney J.C."/>
            <person name="Kagawa T.F."/>
            <person name="Liu W."/>
            <person name="Song Y."/>
            <person name="Salvetti E."/>
            <person name="Wrobel A."/>
            <person name="Rasinkangas P."/>
            <person name="Parkhill J."/>
            <person name="Rea M.C."/>
            <person name="O'Sullivan O."/>
            <person name="Ritari J."/>
            <person name="Douillard F.P."/>
            <person name="Paul Ross R."/>
            <person name="Yang R."/>
            <person name="Briner A.E."/>
            <person name="Felis G.E."/>
            <person name="de Vos W.M."/>
            <person name="Barrangou R."/>
            <person name="Klaenhammer T.R."/>
            <person name="Caufield P.W."/>
            <person name="Cui Y."/>
            <person name="Zhang H."/>
            <person name="O'Toole P.W."/>
        </authorList>
    </citation>
    <scope>NUCLEOTIDE SEQUENCE [LARGE SCALE GENOMIC DNA]</scope>
    <source>
        <strain evidence="2 5">ATCC BAA-66</strain>
        <strain evidence="3 4">DSM 13344</strain>
    </source>
</reference>
<dbReference type="STRING" id="81857.IV38_GL000863"/>
<evidence type="ECO:0000313" key="4">
    <source>
        <dbReference type="Proteomes" id="UP000051645"/>
    </source>
</evidence>
<organism evidence="2 5">
    <name type="scientific">Lactobacillus selangorensis</name>
    <dbReference type="NCBI Taxonomy" id="81857"/>
    <lineage>
        <taxon>Bacteria</taxon>
        <taxon>Bacillati</taxon>
        <taxon>Bacillota</taxon>
        <taxon>Bacilli</taxon>
        <taxon>Lactobacillales</taxon>
        <taxon>Lactobacillaceae</taxon>
        <taxon>Lactobacillus</taxon>
    </lineage>
</organism>
<dbReference type="Proteomes" id="UP000051645">
    <property type="component" value="Unassembled WGS sequence"/>
</dbReference>
<dbReference type="InterPro" id="IPR013320">
    <property type="entry name" value="ConA-like_dom_sf"/>
</dbReference>
<dbReference type="EMBL" id="JQAZ01000002">
    <property type="protein sequence ID" value="KRN32930.1"/>
    <property type="molecule type" value="Genomic_DNA"/>
</dbReference>
<evidence type="ECO:0008006" key="6">
    <source>
        <dbReference type="Google" id="ProtNLM"/>
    </source>
</evidence>
<gene>
    <name evidence="2" type="ORF">IV38_GL000863</name>
    <name evidence="3" type="ORF">IV40_GL000990</name>
</gene>